<protein>
    <submittedName>
        <fullName evidence="4">Acyl-CoA oxidase</fullName>
    </submittedName>
</protein>
<keyword evidence="2" id="KW-0560">Oxidoreductase</keyword>
<dbReference type="InterPro" id="IPR002655">
    <property type="entry name" value="Acyl-CoA_oxidase_C"/>
</dbReference>
<dbReference type="OrthoDB" id="538336at2759"/>
<dbReference type="GO" id="GO:0005777">
    <property type="term" value="C:peroxisome"/>
    <property type="evidence" value="ECO:0007669"/>
    <property type="project" value="InterPro"/>
</dbReference>
<dbReference type="AlphaFoldDB" id="A0A0K9P0B3"/>
<dbReference type="Gene3D" id="1.20.140.10">
    <property type="entry name" value="Butyryl-CoA Dehydrogenase, subunit A, domain 3"/>
    <property type="match status" value="1"/>
</dbReference>
<dbReference type="Pfam" id="PF01756">
    <property type="entry name" value="ACOX"/>
    <property type="match status" value="1"/>
</dbReference>
<evidence type="ECO:0000313" key="4">
    <source>
        <dbReference type="EMBL" id="KMZ62428.1"/>
    </source>
</evidence>
<dbReference type="OMA" id="WEDIGAF"/>
<reference evidence="5" key="1">
    <citation type="journal article" date="2016" name="Nature">
        <title>The genome of the seagrass Zostera marina reveals angiosperm adaptation to the sea.</title>
        <authorList>
            <person name="Olsen J.L."/>
            <person name="Rouze P."/>
            <person name="Verhelst B."/>
            <person name="Lin Y.-C."/>
            <person name="Bayer T."/>
            <person name="Collen J."/>
            <person name="Dattolo E."/>
            <person name="De Paoli E."/>
            <person name="Dittami S."/>
            <person name="Maumus F."/>
            <person name="Michel G."/>
            <person name="Kersting A."/>
            <person name="Lauritano C."/>
            <person name="Lohaus R."/>
            <person name="Toepel M."/>
            <person name="Tonon T."/>
            <person name="Vanneste K."/>
            <person name="Amirebrahimi M."/>
            <person name="Brakel J."/>
            <person name="Bostroem C."/>
            <person name="Chovatia M."/>
            <person name="Grimwood J."/>
            <person name="Jenkins J.W."/>
            <person name="Jueterbock A."/>
            <person name="Mraz A."/>
            <person name="Stam W.T."/>
            <person name="Tice H."/>
            <person name="Bornberg-Bauer E."/>
            <person name="Green P.J."/>
            <person name="Pearson G.A."/>
            <person name="Procaccini G."/>
            <person name="Duarte C.M."/>
            <person name="Schmutz J."/>
            <person name="Reusch T.B.H."/>
            <person name="Van de Peer Y."/>
        </authorList>
    </citation>
    <scope>NUCLEOTIDE SEQUENCE [LARGE SCALE GENOMIC DNA]</scope>
    <source>
        <strain evidence="5">cv. Finnish</strain>
    </source>
</reference>
<dbReference type="SUPFAM" id="SSF47203">
    <property type="entry name" value="Acyl-CoA dehydrogenase C-terminal domain-like"/>
    <property type="match status" value="1"/>
</dbReference>
<dbReference type="Proteomes" id="UP000036987">
    <property type="component" value="Unassembled WGS sequence"/>
</dbReference>
<dbReference type="GO" id="GO:0071949">
    <property type="term" value="F:FAD binding"/>
    <property type="evidence" value="ECO:0007669"/>
    <property type="project" value="InterPro"/>
</dbReference>
<evidence type="ECO:0000313" key="5">
    <source>
        <dbReference type="Proteomes" id="UP000036987"/>
    </source>
</evidence>
<gene>
    <name evidence="4" type="ORF">ZOSMA_465G00010</name>
</gene>
<sequence>MLWHISTDPSNSSAVAGELPKQYQKKLKGGTFSLTWNYLKDSMGSYLSQPNPVTSRWEGEEHFRDPKFQLNAFRYRTSRLLQTVAVRLNIYSKTLGNFGARNRCSNHLLTLAESHIETIILERFIEAIKKKLISIILRIYSNLVIFCFDYSCPDRSTSVVLKLVCYLFALDRIWNDIGTYHDVDYVVPNKAKAIHKLTEYLCFEMRGVAKEFIDAFDLSDTATRAPIYLRSQAYYTQLVGF</sequence>
<dbReference type="InterPro" id="IPR036250">
    <property type="entry name" value="AcylCo_DH-like_C"/>
</dbReference>
<dbReference type="EMBL" id="LFYR01001360">
    <property type="protein sequence ID" value="KMZ62428.1"/>
    <property type="molecule type" value="Genomic_DNA"/>
</dbReference>
<evidence type="ECO:0000259" key="3">
    <source>
        <dbReference type="Pfam" id="PF01756"/>
    </source>
</evidence>
<dbReference type="PANTHER" id="PTHR10909:SF378">
    <property type="entry name" value="ACYL-COENZYME A OXIDASE"/>
    <property type="match status" value="1"/>
</dbReference>
<accession>A0A0K9P0B3</accession>
<proteinExistence type="inferred from homology"/>
<name>A0A0K9P0B3_ZOSMR</name>
<dbReference type="InterPro" id="IPR012258">
    <property type="entry name" value="Acyl-CoA_oxidase"/>
</dbReference>
<organism evidence="4 5">
    <name type="scientific">Zostera marina</name>
    <name type="common">Eelgrass</name>
    <dbReference type="NCBI Taxonomy" id="29655"/>
    <lineage>
        <taxon>Eukaryota</taxon>
        <taxon>Viridiplantae</taxon>
        <taxon>Streptophyta</taxon>
        <taxon>Embryophyta</taxon>
        <taxon>Tracheophyta</taxon>
        <taxon>Spermatophyta</taxon>
        <taxon>Magnoliopsida</taxon>
        <taxon>Liliopsida</taxon>
        <taxon>Zosteraceae</taxon>
        <taxon>Zostera</taxon>
    </lineage>
</organism>
<comment type="caution">
    <text evidence="4">The sequence shown here is derived from an EMBL/GenBank/DDBJ whole genome shotgun (WGS) entry which is preliminary data.</text>
</comment>
<feature type="domain" description="Acyl-CoA oxidase C-terminal" evidence="3">
    <location>
        <begin position="65"/>
        <end position="227"/>
    </location>
</feature>
<evidence type="ECO:0000256" key="2">
    <source>
        <dbReference type="ARBA" id="ARBA00023002"/>
    </source>
</evidence>
<comment type="similarity">
    <text evidence="1">Belongs to the acyl-CoA oxidase family.</text>
</comment>
<keyword evidence="5" id="KW-1185">Reference proteome</keyword>
<evidence type="ECO:0000256" key="1">
    <source>
        <dbReference type="ARBA" id="ARBA00006288"/>
    </source>
</evidence>
<dbReference type="GO" id="GO:0003997">
    <property type="term" value="F:acyl-CoA oxidase activity"/>
    <property type="evidence" value="ECO:0007669"/>
    <property type="project" value="InterPro"/>
</dbReference>
<dbReference type="PANTHER" id="PTHR10909">
    <property type="entry name" value="ELECTRON TRANSPORT OXIDOREDUCTASE"/>
    <property type="match status" value="1"/>
</dbReference>
<dbReference type="STRING" id="29655.A0A0K9P0B3"/>
<dbReference type="GO" id="GO:0006635">
    <property type="term" value="P:fatty acid beta-oxidation"/>
    <property type="evidence" value="ECO:0007669"/>
    <property type="project" value="InterPro"/>
</dbReference>